<evidence type="ECO:0000256" key="1">
    <source>
        <dbReference type="SAM" id="Phobius"/>
    </source>
</evidence>
<dbReference type="AlphaFoldDB" id="A0A444W532"/>
<dbReference type="Proteomes" id="UP000290433">
    <property type="component" value="Unassembled WGS sequence"/>
</dbReference>
<dbReference type="EMBL" id="JUIV01000001">
    <property type="protein sequence ID" value="RYJ40985.1"/>
    <property type="molecule type" value="Genomic_DNA"/>
</dbReference>
<feature type="transmembrane region" description="Helical" evidence="1">
    <location>
        <begin position="121"/>
        <end position="142"/>
    </location>
</feature>
<sequence>MTPESNLEKSVFEEIPTEKIYSEKAIRIGTFFAGPLVAGYCIAENFKAFNDFEKAKNTWIITALSMIAIIGLIFIIPENFPSILFPVLYSVVASYFLKKFQEQDIQKHIQNGGETFGGWRVTLIGLLSIIVFFGIIMSIILLTENAG</sequence>
<evidence type="ECO:0000313" key="2">
    <source>
        <dbReference type="EMBL" id="RYJ40985.1"/>
    </source>
</evidence>
<keyword evidence="1" id="KW-0812">Transmembrane</keyword>
<keyword evidence="1" id="KW-0472">Membrane</keyword>
<accession>A0A444W532</accession>
<keyword evidence="1" id="KW-1133">Transmembrane helix</keyword>
<dbReference type="OrthoDB" id="983172at2"/>
<name>A0A444W532_9FLAO</name>
<evidence type="ECO:0000313" key="3">
    <source>
        <dbReference type="Proteomes" id="UP000290433"/>
    </source>
</evidence>
<dbReference type="RefSeq" id="WP_129745627.1">
    <property type="nucleotide sequence ID" value="NZ_JUIV01000001.1"/>
</dbReference>
<organism evidence="2 3">
    <name type="scientific">Flavobacterium anhuiense</name>
    <dbReference type="NCBI Taxonomy" id="459526"/>
    <lineage>
        <taxon>Bacteria</taxon>
        <taxon>Pseudomonadati</taxon>
        <taxon>Bacteroidota</taxon>
        <taxon>Flavobacteriia</taxon>
        <taxon>Flavobacteriales</taxon>
        <taxon>Flavobacteriaceae</taxon>
        <taxon>Flavobacterium</taxon>
    </lineage>
</organism>
<feature type="transmembrane region" description="Helical" evidence="1">
    <location>
        <begin position="83"/>
        <end position="100"/>
    </location>
</feature>
<protein>
    <submittedName>
        <fullName evidence="2">Uncharacterized protein</fullName>
    </submittedName>
</protein>
<proteinExistence type="predicted"/>
<comment type="caution">
    <text evidence="2">The sequence shown here is derived from an EMBL/GenBank/DDBJ whole genome shotgun (WGS) entry which is preliminary data.</text>
</comment>
<gene>
    <name evidence="2" type="ORF">NU08_0422</name>
</gene>
<feature type="transmembrane region" description="Helical" evidence="1">
    <location>
        <begin position="58"/>
        <end position="77"/>
    </location>
</feature>
<reference evidence="2 3" key="1">
    <citation type="submission" date="2014-12" db="EMBL/GenBank/DDBJ databases">
        <title>Genome sequence of Flavobacterium anhuiense RCM74.</title>
        <authorList>
            <person name="Kim J.F."/>
            <person name="Song J.Y."/>
            <person name="Kwak M.-J."/>
            <person name="Lee S.-W."/>
        </authorList>
    </citation>
    <scope>NUCLEOTIDE SEQUENCE [LARGE SCALE GENOMIC DNA]</scope>
    <source>
        <strain evidence="2 3">RCM74</strain>
    </source>
</reference>